<feature type="region of interest" description="Disordered" evidence="1">
    <location>
        <begin position="577"/>
        <end position="606"/>
    </location>
</feature>
<evidence type="ECO:0000256" key="1">
    <source>
        <dbReference type="SAM" id="MobiDB-lite"/>
    </source>
</evidence>
<feature type="compositionally biased region" description="Polar residues" evidence="1">
    <location>
        <begin position="528"/>
        <end position="541"/>
    </location>
</feature>
<gene>
    <name evidence="2" type="ORF">FGO68_gene1861</name>
</gene>
<name>A0A8J8T732_HALGN</name>
<dbReference type="AlphaFoldDB" id="A0A8J8T732"/>
<feature type="compositionally biased region" description="Low complexity" evidence="1">
    <location>
        <begin position="120"/>
        <end position="139"/>
    </location>
</feature>
<reference evidence="2" key="1">
    <citation type="submission" date="2019-06" db="EMBL/GenBank/DDBJ databases">
        <authorList>
            <person name="Zheng W."/>
        </authorList>
    </citation>
    <scope>NUCLEOTIDE SEQUENCE</scope>
    <source>
        <strain evidence="2">QDHG01</strain>
    </source>
</reference>
<feature type="region of interest" description="Disordered" evidence="1">
    <location>
        <begin position="369"/>
        <end position="399"/>
    </location>
</feature>
<comment type="caution">
    <text evidence="2">The sequence shown here is derived from an EMBL/GenBank/DDBJ whole genome shotgun (WGS) entry which is preliminary data.</text>
</comment>
<proteinExistence type="predicted"/>
<feature type="region of interest" description="Disordered" evidence="1">
    <location>
        <begin position="34"/>
        <end position="141"/>
    </location>
</feature>
<dbReference type="EMBL" id="RRYP01003104">
    <property type="protein sequence ID" value="TNV84140.1"/>
    <property type="molecule type" value="Genomic_DNA"/>
</dbReference>
<dbReference type="Proteomes" id="UP000785679">
    <property type="component" value="Unassembled WGS sequence"/>
</dbReference>
<evidence type="ECO:0000313" key="3">
    <source>
        <dbReference type="Proteomes" id="UP000785679"/>
    </source>
</evidence>
<feature type="compositionally biased region" description="Polar residues" evidence="1">
    <location>
        <begin position="577"/>
        <end position="599"/>
    </location>
</feature>
<feature type="compositionally biased region" description="Polar residues" evidence="1">
    <location>
        <begin position="76"/>
        <end position="105"/>
    </location>
</feature>
<feature type="compositionally biased region" description="Polar residues" evidence="1">
    <location>
        <begin position="369"/>
        <end position="383"/>
    </location>
</feature>
<keyword evidence="3" id="KW-1185">Reference proteome</keyword>
<feature type="region of interest" description="Disordered" evidence="1">
    <location>
        <begin position="517"/>
        <end position="541"/>
    </location>
</feature>
<organism evidence="2 3">
    <name type="scientific">Halteria grandinella</name>
    <dbReference type="NCBI Taxonomy" id="5974"/>
    <lineage>
        <taxon>Eukaryota</taxon>
        <taxon>Sar</taxon>
        <taxon>Alveolata</taxon>
        <taxon>Ciliophora</taxon>
        <taxon>Intramacronucleata</taxon>
        <taxon>Spirotrichea</taxon>
        <taxon>Stichotrichia</taxon>
        <taxon>Sporadotrichida</taxon>
        <taxon>Halteriidae</taxon>
        <taxon>Halteria</taxon>
    </lineage>
</organism>
<protein>
    <submittedName>
        <fullName evidence="2">Uncharacterized protein</fullName>
    </submittedName>
</protein>
<feature type="compositionally biased region" description="Basic and acidic residues" evidence="1">
    <location>
        <begin position="517"/>
        <end position="527"/>
    </location>
</feature>
<evidence type="ECO:0000313" key="2">
    <source>
        <dbReference type="EMBL" id="TNV84140.1"/>
    </source>
</evidence>
<sequence>MKTENDFEEKLKSFTMGTRSKSIENLLNRIFTPEQKQAYIKSSPGRASPPRQVEQEQLQEKRTTRRTRPTLETRPNAKSNTTLQTSESMGSKRSWNRINGLQKHSATMLMGPPKLDNMVSGKNSGKSSGGSKPTPSKHGSNMKILNQMTIHYSPIQPVKKGSGLFIVQSQNRLDQDGQFNGQNVRKKQSEIELRVGAGENVNKSRLNLLEEEYSQLFTPRENPIKDFSIISPGSGKKLKFQDEENIFEDKFNKEDKSQSRIIQQSQKRVHSVQRPAKTGGFARTLLNKRSSLGLDESDDGNIKILSLMDNLKCQSFNLNGSLEERPEALKQWLLTDEGQDYAVKNKLFHLIKKKPTKQENITHKYQQQKANLTNSKTQRSPVQMRQARTPITSQRQRKRVVQDEVVNDLETSYMTSRTFTKFLKNAYSSAMKERNTITQEESPKQNHKQGELLQENTFQDSNAELKNSPEIRKVTYRPGIRFQNLMRRQYLLNLKKHVNVIEQSNQYEMRYVQNKKIDSKDEGKDEQFNSYSPEESPQASMTQRDLIGFEFNPSSIPVSVCPSPDNRSFIINSARQKQLNSIRRGQQTSSYRSSVSTKRGSIDQKPLNSPIQKAEKVYHAYSTQGSPRQAIPTLRELENECRIKNEAIQIRPNARPIEVKIGEKIDNKVLTQLM</sequence>
<accession>A0A8J8T732</accession>